<proteinExistence type="predicted"/>
<keyword evidence="3" id="KW-1185">Reference proteome</keyword>
<feature type="signal peptide" evidence="1">
    <location>
        <begin position="1"/>
        <end position="22"/>
    </location>
</feature>
<reference evidence="2 3" key="1">
    <citation type="submission" date="2019-02" db="EMBL/GenBank/DDBJ databases">
        <title>Deep-cultivation of Planctomycetes and their phenomic and genomic characterization uncovers novel biology.</title>
        <authorList>
            <person name="Wiegand S."/>
            <person name="Jogler M."/>
            <person name="Boedeker C."/>
            <person name="Pinto D."/>
            <person name="Vollmers J."/>
            <person name="Rivas-Marin E."/>
            <person name="Kohn T."/>
            <person name="Peeters S.H."/>
            <person name="Heuer A."/>
            <person name="Rast P."/>
            <person name="Oberbeckmann S."/>
            <person name="Bunk B."/>
            <person name="Jeske O."/>
            <person name="Meyerdierks A."/>
            <person name="Storesund J.E."/>
            <person name="Kallscheuer N."/>
            <person name="Luecker S."/>
            <person name="Lage O.M."/>
            <person name="Pohl T."/>
            <person name="Merkel B.J."/>
            <person name="Hornburger P."/>
            <person name="Mueller R.-W."/>
            <person name="Bruemmer F."/>
            <person name="Labrenz M."/>
            <person name="Spormann A.M."/>
            <person name="Op Den Camp H."/>
            <person name="Overmann J."/>
            <person name="Amann R."/>
            <person name="Jetten M.S.M."/>
            <person name="Mascher T."/>
            <person name="Medema M.H."/>
            <person name="Devos D.P."/>
            <person name="Kaster A.-K."/>
            <person name="Ovreas L."/>
            <person name="Rohde M."/>
            <person name="Galperin M.Y."/>
            <person name="Jogler C."/>
        </authorList>
    </citation>
    <scope>NUCLEOTIDE SEQUENCE [LARGE SCALE GENOMIC DNA]</scope>
    <source>
        <strain evidence="2 3">Pla22</strain>
    </source>
</reference>
<protein>
    <submittedName>
        <fullName evidence="2">Uncharacterized protein</fullName>
    </submittedName>
</protein>
<sequence length="319" mass="35862" precursor="true">MKLLNSALILPIALLVFGFPKASTVAEENHDLTTNQELVSILEASMAGQLAISPIDVFVTTEASEEWPNSFAFGETRKVRVQFDQLAALFHFASEQKKTSDGQNEVAIYGQNVSRDAVSTISGFGLTSQLTETANFDSGLMLSDVATPDLWTYREFPPSIGGRKRWRELKARLLSEDTVCNVSPLENENAIRLTAKIYYRKDSYALFHWLVDSSDYRVRSVQSLESIHGLKAVLRWETEVNYVADANEPRIESILMTNILVRPTEIPGKGELGERTTESHFHWMTSKPNAHVKPLRWDSLHDVVLFLREAEKKSDSSSP</sequence>
<evidence type="ECO:0000313" key="2">
    <source>
        <dbReference type="EMBL" id="TWT54479.1"/>
    </source>
</evidence>
<dbReference type="Proteomes" id="UP000316598">
    <property type="component" value="Unassembled WGS sequence"/>
</dbReference>
<organism evidence="2 3">
    <name type="scientific">Rubripirellula amarantea</name>
    <dbReference type="NCBI Taxonomy" id="2527999"/>
    <lineage>
        <taxon>Bacteria</taxon>
        <taxon>Pseudomonadati</taxon>
        <taxon>Planctomycetota</taxon>
        <taxon>Planctomycetia</taxon>
        <taxon>Pirellulales</taxon>
        <taxon>Pirellulaceae</taxon>
        <taxon>Rubripirellula</taxon>
    </lineage>
</organism>
<gene>
    <name evidence="2" type="ORF">Pla22_21260</name>
</gene>
<dbReference type="AlphaFoldDB" id="A0A5C5WW93"/>
<evidence type="ECO:0000256" key="1">
    <source>
        <dbReference type="SAM" id="SignalP"/>
    </source>
</evidence>
<keyword evidence="1" id="KW-0732">Signal</keyword>
<name>A0A5C5WW93_9BACT</name>
<dbReference type="RefSeq" id="WP_146514518.1">
    <property type="nucleotide sequence ID" value="NZ_SJPI01000001.1"/>
</dbReference>
<dbReference type="EMBL" id="SJPI01000001">
    <property type="protein sequence ID" value="TWT54479.1"/>
    <property type="molecule type" value="Genomic_DNA"/>
</dbReference>
<comment type="caution">
    <text evidence="2">The sequence shown here is derived from an EMBL/GenBank/DDBJ whole genome shotgun (WGS) entry which is preliminary data.</text>
</comment>
<accession>A0A5C5WW93</accession>
<feature type="chain" id="PRO_5022781599" evidence="1">
    <location>
        <begin position="23"/>
        <end position="319"/>
    </location>
</feature>
<evidence type="ECO:0000313" key="3">
    <source>
        <dbReference type="Proteomes" id="UP000316598"/>
    </source>
</evidence>